<feature type="compositionally biased region" description="Low complexity" evidence="1">
    <location>
        <begin position="35"/>
        <end position="54"/>
    </location>
</feature>
<dbReference type="SUPFAM" id="SSF52777">
    <property type="entry name" value="CoA-dependent acyltransferases"/>
    <property type="match status" value="1"/>
</dbReference>
<dbReference type="GO" id="GO:0044550">
    <property type="term" value="P:secondary metabolite biosynthetic process"/>
    <property type="evidence" value="ECO:0007669"/>
    <property type="project" value="TreeGrafter"/>
</dbReference>
<dbReference type="PANTHER" id="PTHR45527:SF1">
    <property type="entry name" value="FATTY ACID SYNTHASE"/>
    <property type="match status" value="1"/>
</dbReference>
<evidence type="ECO:0000313" key="3">
    <source>
        <dbReference type="EMBL" id="NEB92207.1"/>
    </source>
</evidence>
<sequence length="372" mass="39787">MGEFVPESRRTVNRPSVPVVGPYVPVRVVTRTATPARARPPVARTRPVRRVSPTGSVTCKATGTDGTRYGLFVPTTSAAVQSPARDAVRASRVTVTLVLAPDRPGTARPRPPGAVRRHRGCQLRLSIGVDLAERLRERARSDGHTPFSTLLTLFGELLRRHSGHRELIVGTAVGNRPVGFEGTVGMFVNTVPLRLRLDPLATGVDNVDEVTDTLVRALPHQDVPMQELTRSLGLHTSGADNPLFSVMFSAHDAALPEVEAPGLEMSLYEGFNTGTTPFDLDVVLLPDDRRMVGEREGAAGMTLVWECDVDVFGEPVAELVAGRLLDLVRAYLDAPRAELAALAAAEEPPAPAAPAADQGVLDPLTGRDPSAL</sequence>
<organism evidence="3 4">
    <name type="scientific">Streptomyces bauhiniae</name>
    <dbReference type="NCBI Taxonomy" id="2340725"/>
    <lineage>
        <taxon>Bacteria</taxon>
        <taxon>Bacillati</taxon>
        <taxon>Actinomycetota</taxon>
        <taxon>Actinomycetes</taxon>
        <taxon>Kitasatosporales</taxon>
        <taxon>Streptomycetaceae</taxon>
        <taxon>Streptomyces</taxon>
    </lineage>
</organism>
<feature type="region of interest" description="Disordered" evidence="1">
    <location>
        <begin position="35"/>
        <end position="55"/>
    </location>
</feature>
<name>A0A7K3QQN3_9ACTN</name>
<dbReference type="Proteomes" id="UP000470520">
    <property type="component" value="Unassembled WGS sequence"/>
</dbReference>
<evidence type="ECO:0000256" key="1">
    <source>
        <dbReference type="SAM" id="MobiDB-lite"/>
    </source>
</evidence>
<gene>
    <name evidence="3" type="ORF">G3I21_10840</name>
</gene>
<dbReference type="EMBL" id="JAAGMR010000133">
    <property type="protein sequence ID" value="NEB92207.1"/>
    <property type="molecule type" value="Genomic_DNA"/>
</dbReference>
<dbReference type="Pfam" id="PF00668">
    <property type="entry name" value="Condensation"/>
    <property type="match status" value="1"/>
</dbReference>
<evidence type="ECO:0000313" key="4">
    <source>
        <dbReference type="Proteomes" id="UP000470520"/>
    </source>
</evidence>
<feature type="region of interest" description="Disordered" evidence="1">
    <location>
        <begin position="346"/>
        <end position="372"/>
    </location>
</feature>
<feature type="non-terminal residue" evidence="3">
    <location>
        <position position="372"/>
    </location>
</feature>
<dbReference type="GO" id="GO:0005737">
    <property type="term" value="C:cytoplasm"/>
    <property type="evidence" value="ECO:0007669"/>
    <property type="project" value="TreeGrafter"/>
</dbReference>
<comment type="caution">
    <text evidence="3">The sequence shown here is derived from an EMBL/GenBank/DDBJ whole genome shotgun (WGS) entry which is preliminary data.</text>
</comment>
<proteinExistence type="predicted"/>
<dbReference type="GO" id="GO:0043041">
    <property type="term" value="P:amino acid activation for nonribosomal peptide biosynthetic process"/>
    <property type="evidence" value="ECO:0007669"/>
    <property type="project" value="TreeGrafter"/>
</dbReference>
<protein>
    <recommendedName>
        <fullName evidence="2">Condensation domain-containing protein</fullName>
    </recommendedName>
</protein>
<dbReference type="GO" id="GO:0031177">
    <property type="term" value="F:phosphopantetheine binding"/>
    <property type="evidence" value="ECO:0007669"/>
    <property type="project" value="TreeGrafter"/>
</dbReference>
<dbReference type="PANTHER" id="PTHR45527">
    <property type="entry name" value="NONRIBOSOMAL PEPTIDE SYNTHETASE"/>
    <property type="match status" value="1"/>
</dbReference>
<dbReference type="AlphaFoldDB" id="A0A7K3QQN3"/>
<dbReference type="InterPro" id="IPR001242">
    <property type="entry name" value="Condensation_dom"/>
</dbReference>
<accession>A0A7K3QQN3</accession>
<feature type="domain" description="Condensation" evidence="2">
    <location>
        <begin position="113"/>
        <end position="291"/>
    </location>
</feature>
<reference evidence="3 4" key="1">
    <citation type="submission" date="2020-01" db="EMBL/GenBank/DDBJ databases">
        <title>Insect and environment-associated Actinomycetes.</title>
        <authorList>
            <person name="Currrie C."/>
            <person name="Chevrette M."/>
            <person name="Carlson C."/>
            <person name="Stubbendieck R."/>
            <person name="Wendt-Pienkowski E."/>
        </authorList>
    </citation>
    <scope>NUCLEOTIDE SEQUENCE [LARGE SCALE GENOMIC DNA]</scope>
    <source>
        <strain evidence="3 4">SID7754</strain>
    </source>
</reference>
<evidence type="ECO:0000259" key="2">
    <source>
        <dbReference type="Pfam" id="PF00668"/>
    </source>
</evidence>
<dbReference type="GO" id="GO:0003824">
    <property type="term" value="F:catalytic activity"/>
    <property type="evidence" value="ECO:0007669"/>
    <property type="project" value="InterPro"/>
</dbReference>
<dbReference type="Gene3D" id="3.30.559.30">
    <property type="entry name" value="Nonribosomal peptide synthetase, condensation domain"/>
    <property type="match status" value="1"/>
</dbReference>